<evidence type="ECO:0000259" key="2">
    <source>
        <dbReference type="Pfam" id="PF03107"/>
    </source>
</evidence>
<protein>
    <recommendedName>
        <fullName evidence="2">DC1 domain-containing protein</fullName>
    </recommendedName>
</protein>
<evidence type="ECO:0000313" key="4">
    <source>
        <dbReference type="Proteomes" id="UP000823749"/>
    </source>
</evidence>
<feature type="domain" description="DC1" evidence="2">
    <location>
        <begin position="79"/>
        <end position="121"/>
    </location>
</feature>
<reference evidence="3" key="1">
    <citation type="submission" date="2020-08" db="EMBL/GenBank/DDBJ databases">
        <title>Plant Genome Project.</title>
        <authorList>
            <person name="Zhang R.-G."/>
        </authorList>
    </citation>
    <scope>NUCLEOTIDE SEQUENCE</scope>
    <source>
        <strain evidence="3">WSP0</strain>
        <tissue evidence="3">Leaf</tissue>
    </source>
</reference>
<name>A0AAV6IJF3_9ERIC</name>
<dbReference type="AlphaFoldDB" id="A0AAV6IJF3"/>
<dbReference type="PANTHER" id="PTHR32410">
    <property type="entry name" value="CYSTEINE/HISTIDINE-RICH C1 DOMAIN FAMILY PROTEIN"/>
    <property type="match status" value="1"/>
</dbReference>
<comment type="caution">
    <text evidence="3">The sequence shown here is derived from an EMBL/GenBank/DDBJ whole genome shotgun (WGS) entry which is preliminary data.</text>
</comment>
<feature type="domain" description="DC1" evidence="2">
    <location>
        <begin position="131"/>
        <end position="181"/>
    </location>
</feature>
<dbReference type="PANTHER" id="PTHR32410:SF216">
    <property type="entry name" value="PHORBOL-ESTER_DAG-TYPE DOMAIN-CONTAINING PROTEIN"/>
    <property type="match status" value="1"/>
</dbReference>
<proteinExistence type="predicted"/>
<dbReference type="Pfam" id="PF03107">
    <property type="entry name" value="C1_2"/>
    <property type="match status" value="2"/>
</dbReference>
<sequence>MVQFLLAPIMCAQSFPKSYGHTQFTLLAHPPNGETICHCSTCGKKCERFFYSCYECSFNIDIVCLSAMDMIHHTIKHESHDHQLIHVQRPALFFCLACGTEHRGASYLCTTCGFWVNQICASLPRTVKYRKHHHQLALSYSLPDEYYQFRPDCDVCSGKLRRMHWVYLCVGCRYFAHVNCATSKAEPSRLTHSSCLAMSSYLFDCFFFRLCLDGELLYWT</sequence>
<gene>
    <name evidence="3" type="ORF">RHGRI_029461</name>
</gene>
<keyword evidence="1" id="KW-0677">Repeat</keyword>
<accession>A0AAV6IJF3</accession>
<dbReference type="Proteomes" id="UP000823749">
    <property type="component" value="Chromosome 10"/>
</dbReference>
<dbReference type="EMBL" id="JACTNZ010000010">
    <property type="protein sequence ID" value="KAG5528806.1"/>
    <property type="molecule type" value="Genomic_DNA"/>
</dbReference>
<evidence type="ECO:0000256" key="1">
    <source>
        <dbReference type="ARBA" id="ARBA00022737"/>
    </source>
</evidence>
<dbReference type="SUPFAM" id="SSF57889">
    <property type="entry name" value="Cysteine-rich domain"/>
    <property type="match status" value="2"/>
</dbReference>
<dbReference type="InterPro" id="IPR053192">
    <property type="entry name" value="Vacuole_Formation_Reg"/>
</dbReference>
<evidence type="ECO:0000313" key="3">
    <source>
        <dbReference type="EMBL" id="KAG5528806.1"/>
    </source>
</evidence>
<dbReference type="InterPro" id="IPR004146">
    <property type="entry name" value="DC1"/>
</dbReference>
<organism evidence="3 4">
    <name type="scientific">Rhododendron griersonianum</name>
    <dbReference type="NCBI Taxonomy" id="479676"/>
    <lineage>
        <taxon>Eukaryota</taxon>
        <taxon>Viridiplantae</taxon>
        <taxon>Streptophyta</taxon>
        <taxon>Embryophyta</taxon>
        <taxon>Tracheophyta</taxon>
        <taxon>Spermatophyta</taxon>
        <taxon>Magnoliopsida</taxon>
        <taxon>eudicotyledons</taxon>
        <taxon>Gunneridae</taxon>
        <taxon>Pentapetalae</taxon>
        <taxon>asterids</taxon>
        <taxon>Ericales</taxon>
        <taxon>Ericaceae</taxon>
        <taxon>Ericoideae</taxon>
        <taxon>Rhodoreae</taxon>
        <taxon>Rhododendron</taxon>
    </lineage>
</organism>
<keyword evidence="4" id="KW-1185">Reference proteome</keyword>
<dbReference type="InterPro" id="IPR046349">
    <property type="entry name" value="C1-like_sf"/>
</dbReference>